<sequence length="103" mass="11872">MSMLRMQLATLVAVVLLLVGQLSQLVADLNSISAKEVREFDEKLRLDPSLYRLQHEDGAEVGRHFGLMVASIKSKERAQAKINTDYQQDHDYYNNNDYHNDDY</sequence>
<organism evidence="2 3">
    <name type="scientific">Symbiodinium microadriaticum</name>
    <name type="common">Dinoflagellate</name>
    <name type="synonym">Zooxanthella microadriatica</name>
    <dbReference type="NCBI Taxonomy" id="2951"/>
    <lineage>
        <taxon>Eukaryota</taxon>
        <taxon>Sar</taxon>
        <taxon>Alveolata</taxon>
        <taxon>Dinophyceae</taxon>
        <taxon>Suessiales</taxon>
        <taxon>Symbiodiniaceae</taxon>
        <taxon>Symbiodinium</taxon>
    </lineage>
</organism>
<feature type="chain" id="PRO_5012796665" evidence="1">
    <location>
        <begin position="28"/>
        <end position="103"/>
    </location>
</feature>
<dbReference type="EMBL" id="LSRX01000037">
    <property type="protein sequence ID" value="OLQ12840.1"/>
    <property type="molecule type" value="Genomic_DNA"/>
</dbReference>
<comment type="caution">
    <text evidence="2">The sequence shown here is derived from an EMBL/GenBank/DDBJ whole genome shotgun (WGS) entry which is preliminary data.</text>
</comment>
<proteinExistence type="predicted"/>
<dbReference type="OrthoDB" id="420050at2759"/>
<evidence type="ECO:0000313" key="2">
    <source>
        <dbReference type="EMBL" id="OLQ12840.1"/>
    </source>
</evidence>
<keyword evidence="3" id="KW-1185">Reference proteome</keyword>
<gene>
    <name evidence="2" type="ORF">AK812_SmicGene3184</name>
</gene>
<feature type="signal peptide" evidence="1">
    <location>
        <begin position="1"/>
        <end position="27"/>
    </location>
</feature>
<dbReference type="AlphaFoldDB" id="A0A1Q9EZJ1"/>
<keyword evidence="1" id="KW-0732">Signal</keyword>
<name>A0A1Q9EZJ1_SYMMI</name>
<evidence type="ECO:0000313" key="3">
    <source>
        <dbReference type="Proteomes" id="UP000186817"/>
    </source>
</evidence>
<accession>A0A1Q9EZJ1</accession>
<dbReference type="Proteomes" id="UP000186817">
    <property type="component" value="Unassembled WGS sequence"/>
</dbReference>
<reference evidence="2 3" key="1">
    <citation type="submission" date="2016-02" db="EMBL/GenBank/DDBJ databases">
        <title>Genome analysis of coral dinoflagellate symbionts highlights evolutionary adaptations to a symbiotic lifestyle.</title>
        <authorList>
            <person name="Aranda M."/>
            <person name="Li Y."/>
            <person name="Liew Y.J."/>
            <person name="Baumgarten S."/>
            <person name="Simakov O."/>
            <person name="Wilson M."/>
            <person name="Piel J."/>
            <person name="Ashoor H."/>
            <person name="Bougouffa S."/>
            <person name="Bajic V.B."/>
            <person name="Ryu T."/>
            <person name="Ravasi T."/>
            <person name="Bayer T."/>
            <person name="Micklem G."/>
            <person name="Kim H."/>
            <person name="Bhak J."/>
            <person name="Lajeunesse T.C."/>
            <person name="Voolstra C.R."/>
        </authorList>
    </citation>
    <scope>NUCLEOTIDE SEQUENCE [LARGE SCALE GENOMIC DNA]</scope>
    <source>
        <strain evidence="2 3">CCMP2467</strain>
    </source>
</reference>
<evidence type="ECO:0000256" key="1">
    <source>
        <dbReference type="SAM" id="SignalP"/>
    </source>
</evidence>
<protein>
    <submittedName>
        <fullName evidence="2">Uncharacterized protein</fullName>
    </submittedName>
</protein>